<accession>A0A7W7YCN7</accession>
<comment type="caution">
    <text evidence="1">The sequence shown here is derived from an EMBL/GenBank/DDBJ whole genome shotgun (WGS) entry which is preliminary data.</text>
</comment>
<dbReference type="AlphaFoldDB" id="A0A7W7YCN7"/>
<dbReference type="RefSeq" id="WP_184340864.1">
    <property type="nucleotide sequence ID" value="NZ_JACHIG010000007.1"/>
</dbReference>
<dbReference type="Proteomes" id="UP000590740">
    <property type="component" value="Unassembled WGS sequence"/>
</dbReference>
<keyword evidence="2" id="KW-1185">Reference proteome</keyword>
<gene>
    <name evidence="1" type="ORF">HNQ65_003336</name>
</gene>
<evidence type="ECO:0000313" key="2">
    <source>
        <dbReference type="Proteomes" id="UP000590740"/>
    </source>
</evidence>
<dbReference type="EMBL" id="JACHIG010000007">
    <property type="protein sequence ID" value="MBB5033746.1"/>
    <property type="molecule type" value="Genomic_DNA"/>
</dbReference>
<reference evidence="1 2" key="1">
    <citation type="submission" date="2020-08" db="EMBL/GenBank/DDBJ databases">
        <title>Genomic Encyclopedia of Type Strains, Phase IV (KMG-IV): sequencing the most valuable type-strain genomes for metagenomic binning, comparative biology and taxonomic classification.</title>
        <authorList>
            <person name="Goeker M."/>
        </authorList>
    </citation>
    <scope>NUCLEOTIDE SEQUENCE [LARGE SCALE GENOMIC DNA]</scope>
    <source>
        <strain evidence="1 2">DSM 12252</strain>
    </source>
</reference>
<organism evidence="1 2">
    <name type="scientific">Prosthecobacter vanneervenii</name>
    <dbReference type="NCBI Taxonomy" id="48466"/>
    <lineage>
        <taxon>Bacteria</taxon>
        <taxon>Pseudomonadati</taxon>
        <taxon>Verrucomicrobiota</taxon>
        <taxon>Verrucomicrobiia</taxon>
        <taxon>Verrucomicrobiales</taxon>
        <taxon>Verrucomicrobiaceae</taxon>
        <taxon>Prosthecobacter</taxon>
    </lineage>
</organism>
<name>A0A7W7YCN7_9BACT</name>
<protein>
    <submittedName>
        <fullName evidence="1">Uncharacterized protein</fullName>
    </submittedName>
</protein>
<sequence>MNRRKLLATLAAMPATSWSVGAGRELENPYAAVDWDSWECLHSMSHQHQGQNDASRDGFLGMGYGHFAFSNYYPSAPTYPLPAEYAAKHPQLIAAPNAEHHSYTDTGLHANALGSLLATGYGSSVSAAKCASSPVSHRFEKLNVFDASKPWIGVYRLDVRLAAKDAKAMATLSLDGAHECDFRNGFADKGSVHERKLPSGSHTIYLRATRDSIDAKLEFDAAAVSVTQYRLMQGTNRPWRDVFREAFDNLQYSDGGGMTLNHPTGKLADYLPMLDFDPRVLGIEVWNQLTSGFGSSRGFYDDSGAPTLHFYQLWDEILRTGRRCWGFFVKDHNTYGRGRNVLLVPKLAAMPADSRESAALRAYRQGTFFGSVASLAASEAGEVVAPYDRSGFRFSHIVVQNDTLHVTVAGNDAKRPKLQIRFITDQGIASIVDGAQAEFPLKRDSSGRLEAAFVRVEAFAYPETHQRGQPLTADMLRGMSVHDISLLHDQKALLGPAFASTAPALRTPIPIVDMIFSQPLRRV</sequence>
<proteinExistence type="predicted"/>
<evidence type="ECO:0000313" key="1">
    <source>
        <dbReference type="EMBL" id="MBB5033746.1"/>
    </source>
</evidence>